<protein>
    <submittedName>
        <fullName evidence="1">Uncharacterized protein</fullName>
    </submittedName>
</protein>
<proteinExistence type="predicted"/>
<name>A0ABY1NYQ8_9RHOB</name>
<keyword evidence="2" id="KW-1185">Reference proteome</keyword>
<sequence length="39" mass="4171">MSCKYPAATPHAEIREVFPDIYHVTGSVTMAPARGSAAH</sequence>
<reference evidence="1 2" key="1">
    <citation type="submission" date="2017-05" db="EMBL/GenBank/DDBJ databases">
        <authorList>
            <person name="Varghese N."/>
            <person name="Submissions S."/>
        </authorList>
    </citation>
    <scope>NUCLEOTIDE SEQUENCE [LARGE SCALE GENOMIC DNA]</scope>
    <source>
        <strain evidence="1 2">DSM 29734</strain>
    </source>
</reference>
<gene>
    <name evidence="1" type="ORF">SAMN06265373_104149</name>
</gene>
<dbReference type="Proteomes" id="UP001157961">
    <property type="component" value="Unassembled WGS sequence"/>
</dbReference>
<organism evidence="1 2">
    <name type="scientific">Shimia sagamensis</name>
    <dbReference type="NCBI Taxonomy" id="1566352"/>
    <lineage>
        <taxon>Bacteria</taxon>
        <taxon>Pseudomonadati</taxon>
        <taxon>Pseudomonadota</taxon>
        <taxon>Alphaproteobacteria</taxon>
        <taxon>Rhodobacterales</taxon>
        <taxon>Roseobacteraceae</taxon>
    </lineage>
</organism>
<accession>A0ABY1NYQ8</accession>
<comment type="caution">
    <text evidence="1">The sequence shown here is derived from an EMBL/GenBank/DDBJ whole genome shotgun (WGS) entry which is preliminary data.</text>
</comment>
<evidence type="ECO:0000313" key="1">
    <source>
        <dbReference type="EMBL" id="SMP22278.1"/>
    </source>
</evidence>
<dbReference type="EMBL" id="FXTY01000004">
    <property type="protein sequence ID" value="SMP22278.1"/>
    <property type="molecule type" value="Genomic_DNA"/>
</dbReference>
<evidence type="ECO:0000313" key="2">
    <source>
        <dbReference type="Proteomes" id="UP001157961"/>
    </source>
</evidence>